<feature type="compositionally biased region" description="Low complexity" evidence="1">
    <location>
        <begin position="735"/>
        <end position="747"/>
    </location>
</feature>
<dbReference type="PROSITE" id="PS51011">
    <property type="entry name" value="ARID"/>
    <property type="match status" value="1"/>
</dbReference>
<dbReference type="InterPro" id="IPR021906">
    <property type="entry name" value="BAF250/Osa"/>
</dbReference>
<dbReference type="SMART" id="SM00501">
    <property type="entry name" value="BRIGHT"/>
    <property type="match status" value="1"/>
</dbReference>
<dbReference type="PANTHER" id="PTHR12656:SF11">
    <property type="entry name" value="AT-RICH INTERACTIVE DOMAIN-CONTAINING PROTEIN 1B"/>
    <property type="match status" value="1"/>
</dbReference>
<feature type="compositionally biased region" description="Low complexity" evidence="1">
    <location>
        <begin position="477"/>
        <end position="491"/>
    </location>
</feature>
<feature type="compositionally biased region" description="Low complexity" evidence="1">
    <location>
        <begin position="283"/>
        <end position="293"/>
    </location>
</feature>
<dbReference type="GO" id="GO:0071565">
    <property type="term" value="C:nBAF complex"/>
    <property type="evidence" value="ECO:0007669"/>
    <property type="project" value="TreeGrafter"/>
</dbReference>
<feature type="domain" description="ARID" evidence="2">
    <location>
        <begin position="801"/>
        <end position="892"/>
    </location>
</feature>
<dbReference type="GO" id="GO:0045893">
    <property type="term" value="P:positive regulation of DNA-templated transcription"/>
    <property type="evidence" value="ECO:0007669"/>
    <property type="project" value="TreeGrafter"/>
</dbReference>
<feature type="compositionally biased region" description="Low complexity" evidence="1">
    <location>
        <begin position="430"/>
        <end position="451"/>
    </location>
</feature>
<feature type="region of interest" description="Disordered" evidence="1">
    <location>
        <begin position="1186"/>
        <end position="1353"/>
    </location>
</feature>
<name>A0A8J4UNM8_CLAMG</name>
<organism evidence="3 4">
    <name type="scientific">Clarias magur</name>
    <name type="common">Asian catfish</name>
    <name type="synonym">Macropteronotus magur</name>
    <dbReference type="NCBI Taxonomy" id="1594786"/>
    <lineage>
        <taxon>Eukaryota</taxon>
        <taxon>Metazoa</taxon>
        <taxon>Chordata</taxon>
        <taxon>Craniata</taxon>
        <taxon>Vertebrata</taxon>
        <taxon>Euteleostomi</taxon>
        <taxon>Actinopterygii</taxon>
        <taxon>Neopterygii</taxon>
        <taxon>Teleostei</taxon>
        <taxon>Ostariophysi</taxon>
        <taxon>Siluriformes</taxon>
        <taxon>Clariidae</taxon>
        <taxon>Clarias</taxon>
    </lineage>
</organism>
<evidence type="ECO:0000313" key="3">
    <source>
        <dbReference type="EMBL" id="KAF5900292.1"/>
    </source>
</evidence>
<dbReference type="OrthoDB" id="8709537at2759"/>
<feature type="region of interest" description="Disordered" evidence="1">
    <location>
        <begin position="152"/>
        <end position="259"/>
    </location>
</feature>
<dbReference type="GO" id="GO:0035060">
    <property type="term" value="C:brahma complex"/>
    <property type="evidence" value="ECO:0007669"/>
    <property type="project" value="InterPro"/>
</dbReference>
<feature type="compositionally biased region" description="Polar residues" evidence="1">
    <location>
        <begin position="953"/>
        <end position="982"/>
    </location>
</feature>
<evidence type="ECO:0000259" key="2">
    <source>
        <dbReference type="PROSITE" id="PS51011"/>
    </source>
</evidence>
<feature type="compositionally biased region" description="Polar residues" evidence="1">
    <location>
        <begin position="226"/>
        <end position="259"/>
    </location>
</feature>
<dbReference type="Gene3D" id="1.10.150.60">
    <property type="entry name" value="ARID DNA-binding domain"/>
    <property type="match status" value="1"/>
</dbReference>
<gene>
    <name evidence="3" type="primary">arid1b</name>
    <name evidence="3" type="ORF">DAT39_010008</name>
</gene>
<feature type="compositionally biased region" description="Polar residues" evidence="1">
    <location>
        <begin position="1314"/>
        <end position="1323"/>
    </location>
</feature>
<dbReference type="PANTHER" id="PTHR12656">
    <property type="entry name" value="BRG-1 ASSOCIATED FACTOR 250 BAF250"/>
    <property type="match status" value="1"/>
</dbReference>
<feature type="compositionally biased region" description="Polar residues" evidence="1">
    <location>
        <begin position="920"/>
        <end position="940"/>
    </location>
</feature>
<feature type="compositionally biased region" description="Polar residues" evidence="1">
    <location>
        <begin position="724"/>
        <end position="734"/>
    </location>
</feature>
<dbReference type="InterPro" id="IPR001606">
    <property type="entry name" value="ARID_dom"/>
</dbReference>
<dbReference type="SMART" id="SM01014">
    <property type="entry name" value="ARID"/>
    <property type="match status" value="1"/>
</dbReference>
<feature type="compositionally biased region" description="Polar residues" evidence="1">
    <location>
        <begin position="1279"/>
        <end position="1289"/>
    </location>
</feature>
<feature type="compositionally biased region" description="Low complexity" evidence="1">
    <location>
        <begin position="1207"/>
        <end position="1216"/>
    </location>
</feature>
<feature type="compositionally biased region" description="Gly residues" evidence="1">
    <location>
        <begin position="572"/>
        <end position="586"/>
    </location>
</feature>
<feature type="region of interest" description="Disordered" evidence="1">
    <location>
        <begin position="895"/>
        <end position="1003"/>
    </location>
</feature>
<feature type="compositionally biased region" description="Low complexity" evidence="1">
    <location>
        <begin position="587"/>
        <end position="607"/>
    </location>
</feature>
<feature type="compositionally biased region" description="Polar residues" evidence="1">
    <location>
        <begin position="68"/>
        <end position="89"/>
    </location>
</feature>
<reference evidence="3" key="1">
    <citation type="submission" date="2020-07" db="EMBL/GenBank/DDBJ databases">
        <title>Clarias magur genome sequencing, assembly and annotation.</title>
        <authorList>
            <person name="Kushwaha B."/>
            <person name="Kumar R."/>
            <person name="Das P."/>
            <person name="Joshi C.G."/>
            <person name="Kumar D."/>
            <person name="Nagpure N.S."/>
            <person name="Pandey M."/>
            <person name="Agarwal S."/>
            <person name="Srivastava S."/>
            <person name="Singh M."/>
            <person name="Sahoo L."/>
            <person name="Jayasankar P."/>
            <person name="Meher P.K."/>
            <person name="Koringa P.G."/>
            <person name="Iquebal M.A."/>
            <person name="Das S.P."/>
            <person name="Bit A."/>
            <person name="Patnaik S."/>
            <person name="Patel N."/>
            <person name="Shah T.M."/>
            <person name="Hinsu A."/>
            <person name="Jena J.K."/>
        </authorList>
    </citation>
    <scope>NUCLEOTIDE SEQUENCE</scope>
    <source>
        <strain evidence="3">CIFAMagur01</strain>
        <tissue evidence="3">Testis</tissue>
    </source>
</reference>
<feature type="compositionally biased region" description="Low complexity" evidence="1">
    <location>
        <begin position="562"/>
        <end position="571"/>
    </location>
</feature>
<feature type="compositionally biased region" description="Polar residues" evidence="1">
    <location>
        <begin position="498"/>
        <end position="525"/>
    </location>
</feature>
<dbReference type="EMBL" id="QNUK01000140">
    <property type="protein sequence ID" value="KAF5900292.1"/>
    <property type="molecule type" value="Genomic_DNA"/>
</dbReference>
<feature type="compositionally biased region" description="Low complexity" evidence="1">
    <location>
        <begin position="362"/>
        <end position="386"/>
    </location>
</feature>
<proteinExistence type="predicted"/>
<accession>A0A8J4UNM8</accession>
<dbReference type="GO" id="GO:0006338">
    <property type="term" value="P:chromatin remodeling"/>
    <property type="evidence" value="ECO:0007669"/>
    <property type="project" value="InterPro"/>
</dbReference>
<feature type="compositionally biased region" description="Low complexity" evidence="1">
    <location>
        <begin position="96"/>
        <end position="107"/>
    </location>
</feature>
<feature type="compositionally biased region" description="Polar residues" evidence="1">
    <location>
        <begin position="200"/>
        <end position="217"/>
    </location>
</feature>
<feature type="region of interest" description="Disordered" evidence="1">
    <location>
        <begin position="333"/>
        <end position="787"/>
    </location>
</feature>
<evidence type="ECO:0000313" key="4">
    <source>
        <dbReference type="Proteomes" id="UP000727407"/>
    </source>
</evidence>
<feature type="compositionally biased region" description="Low complexity" evidence="1">
    <location>
        <begin position="635"/>
        <end position="668"/>
    </location>
</feature>
<feature type="compositionally biased region" description="Basic and acidic residues" evidence="1">
    <location>
        <begin position="760"/>
        <end position="769"/>
    </location>
</feature>
<feature type="region of interest" description="Disordered" evidence="1">
    <location>
        <begin position="277"/>
        <end position="318"/>
    </location>
</feature>
<protein>
    <submittedName>
        <fullName evidence="3">AT-rich interactive domain-containing protein 1B-like isoform X4</fullName>
    </submittedName>
</protein>
<keyword evidence="4" id="KW-1185">Reference proteome</keyword>
<dbReference type="Pfam" id="PF01388">
    <property type="entry name" value="ARID"/>
    <property type="match status" value="1"/>
</dbReference>
<comment type="caution">
    <text evidence="3">The sequence shown here is derived from an EMBL/GenBank/DDBJ whole genome shotgun (WGS) entry which is preliminary data.</text>
</comment>
<dbReference type="GO" id="GO:0016514">
    <property type="term" value="C:SWI/SNF complex"/>
    <property type="evidence" value="ECO:0007669"/>
    <property type="project" value="InterPro"/>
</dbReference>
<feature type="compositionally biased region" description="Polar residues" evidence="1">
    <location>
        <begin position="176"/>
        <end position="192"/>
    </location>
</feature>
<feature type="compositionally biased region" description="Low complexity" evidence="1">
    <location>
        <begin position="39"/>
        <end position="51"/>
    </location>
</feature>
<dbReference type="Proteomes" id="UP000727407">
    <property type="component" value="Unassembled WGS sequence"/>
</dbReference>
<feature type="compositionally biased region" description="Low complexity" evidence="1">
    <location>
        <begin position="543"/>
        <end position="552"/>
    </location>
</feature>
<dbReference type="InterPro" id="IPR036431">
    <property type="entry name" value="ARID_dom_sf"/>
</dbReference>
<sequence length="1435" mass="151527">MGSRYDSSEIGPTSNDDDDDNSSSSRKKKKKKDDDGSESSRSGNGSGFEFNHYYGDGRRGGPCFDQHGGQQSPGAVTRSARNTMDQMQNSHEEYHNNPYNHYPNYRSGYGGAGYGMMSPSRQGSAMGPGSNSATAAAAAAATAAHGKAAMASPSANVGGFQRFPPGQNQQQNQNQHPSGATPTLNQLLTSPSPMMRGYSSGYQDYNNNPSTAQQQASMGLGKDMSSPYSSASHGWPSQQRTHPAMSPGNTTQGGSNRSQVAPMDAMAMKRSQLYSMANSPYSQQQQQQQQQQQPPGGAYSGQSYGAPAPQRYPVGMQGRGQVSMGAMQYHHQQQVPAQYGQQGMGGYCQQGQPPYFSPPHQQPAAPSQPHYMQPRAPPQQDAPQEAYGSRAQPAMTPGKPNHDELGLNQQDRPSSLPDLSGSIDDLPTGTEAALSSAVSASGSTSSQGEQSNTAQSPFSPHASPRLSGLRGGPSPSPVGSPVGSSQSRSGPISPASVPGTQMAPQTPGNVSDVASHSTLIQSPMSQERGFASNLHRTGPAPAPQFGPQQSGPPMSPHPSPGGPMHHSMGSYQQGGPGYGPQGGQYGPSGNYPRPPSYGGAPGPSYSGPGPGMSLGMNASSPMHGQGPGQPCGSMPAARGPAQPGAGRPYPSGSSGAAPTSPSMPQSAGPGMGPPPPTGGRKPHESGTAPSPQNLHAPGPARSGVYPGGPPMGGMGPGGPYNPPQSANSSRINFQSSPYSSMPSSGPMPMGPGDGMPPTELKPRAEKDEGGMAGNEPPKSKKPNSATMTNEKITRMYEMGNEPERRAWVERYLAFMEERGTPVPNLPAVGKKPLDLCRLYLCVREIGGLAMVNKNKKWRELSTILNVGTSSSSASSLKKQYIQYLFAYECKVERGEEPPPDAFNTDTKKQQQAKIQPPSPANSGSLQGPQTPQSTGSSSMTEMPGDLKPPTPASTPHSHMAPQQSGRNSGISVQDPFSDSSDPAFQKRANVPPGMMYQQGGGGGGIDTRMQYDANKEPYGGQRKGANDSFMPGPMPSSGMQEMYPRGPQGMGIRPQYPYSQGFERRPEMGPDGGMVPPGNQNNMMPSNSDPNMYPGNRYPAHQRHGHDSYAQQYPQGMPYGAHGMYPQPQGYKRPGEGMYGPPAKRHEGESYGMQFSGQQPDMYSQYGGYPERRPIQGQFPFPYNRERMQHAGQGPPQHGMMSGGGPSSTPSGAPQGNMWHPRSEMGYAYASRQGPPFPSMSRADDPEGRANQESQWPSHPGQRQSPYPPQSSSSMPPMTNRQPPSSYQSPPAMPNHIARAPSPAPFPRPVGGSMSPNKAQLMSSMKMPKPGVPGSMPSSQNSGGGGGGGGGGVILGQGLPTIHREMSFPLDSVEATQPHLKARRRLTSKDIGTPEAWRVMMSLKSGLLAESTWALDTINILLYDDNTVSSFTLSQ</sequence>
<dbReference type="SUPFAM" id="SSF46774">
    <property type="entry name" value="ARID-like"/>
    <property type="match status" value="1"/>
</dbReference>
<feature type="compositionally biased region" description="Gly residues" evidence="1">
    <location>
        <begin position="1342"/>
        <end position="1353"/>
    </location>
</feature>
<dbReference type="GO" id="GO:0031491">
    <property type="term" value="F:nucleosome binding"/>
    <property type="evidence" value="ECO:0007669"/>
    <property type="project" value="TreeGrafter"/>
</dbReference>
<feature type="region of interest" description="Disordered" evidence="1">
    <location>
        <begin position="1"/>
        <end position="138"/>
    </location>
</feature>
<feature type="compositionally biased region" description="Polar residues" evidence="1">
    <location>
        <begin position="1251"/>
        <end position="1263"/>
    </location>
</feature>
<dbReference type="GO" id="GO:0003677">
    <property type="term" value="F:DNA binding"/>
    <property type="evidence" value="ECO:0007669"/>
    <property type="project" value="InterPro"/>
</dbReference>
<dbReference type="GO" id="GO:0005654">
    <property type="term" value="C:nucleoplasm"/>
    <property type="evidence" value="ECO:0007669"/>
    <property type="project" value="TreeGrafter"/>
</dbReference>
<dbReference type="GO" id="GO:0006357">
    <property type="term" value="P:regulation of transcription by RNA polymerase II"/>
    <property type="evidence" value="ECO:0007669"/>
    <property type="project" value="TreeGrafter"/>
</dbReference>
<evidence type="ECO:0000256" key="1">
    <source>
        <dbReference type="SAM" id="MobiDB-lite"/>
    </source>
</evidence>
<feature type="non-terminal residue" evidence="3">
    <location>
        <position position="1435"/>
    </location>
</feature>